<protein>
    <submittedName>
        <fullName evidence="2">Uncharacterized protein</fullName>
    </submittedName>
</protein>
<dbReference type="Proteomes" id="UP001281003">
    <property type="component" value="Unassembled WGS sequence"/>
</dbReference>
<sequence>IGFPPPQPGILSVHQMFHILRCTPPKVGSIIPNSERCIWYRSFANEYAELNYFVGGLLKLIEPYLNGEAGYEDSPDALANGSGAVRWREDLQVEWCTCHYDSFSTRFVTRQGNAEGALVVGYRTPWNPVCQGCRGMRSVEIMALDYLARWFSFPVPAGTHILDVMEAWAEAEQIQQKGGDVPETPNGPSAESEGRSKIDLSTRSKLLSRKVQGLLWGERALMRAIEEASSPTRKSKRRREDDGGEEAGENNTRPRVVQPMPKRRRLPDGPSSAGPSVDAPSANASVAASNQITGSGDVEMMDVWGDDPAASAAPVFQNTAPSVVTAPQQAPQGQLQYPPLVPPQVQIPQLQYAQPQPPQAQVPQGINPGAIAPRATAAEAQAILAAEGREYPEEPEDVEAYCNCCKNKRMKQAGRAGNKKCQKCIDTDTKIRNLNFERGYCTRWHCKTYMGLPRPTKGFGEPYALCLSCREKSNRQKA</sequence>
<feature type="compositionally biased region" description="Low complexity" evidence="1">
    <location>
        <begin position="275"/>
        <end position="289"/>
    </location>
</feature>
<keyword evidence="3" id="KW-1185">Reference proteome</keyword>
<dbReference type="EMBL" id="JAUTDP010000005">
    <property type="protein sequence ID" value="KAK3399435.1"/>
    <property type="molecule type" value="Genomic_DNA"/>
</dbReference>
<feature type="compositionally biased region" description="Basic and acidic residues" evidence="1">
    <location>
        <begin position="192"/>
        <end position="201"/>
    </location>
</feature>
<evidence type="ECO:0000313" key="2">
    <source>
        <dbReference type="EMBL" id="KAK3399435.1"/>
    </source>
</evidence>
<feature type="region of interest" description="Disordered" evidence="1">
    <location>
        <begin position="227"/>
        <end position="289"/>
    </location>
</feature>
<organism evidence="2 3">
    <name type="scientific">Sordaria brevicollis</name>
    <dbReference type="NCBI Taxonomy" id="83679"/>
    <lineage>
        <taxon>Eukaryota</taxon>
        <taxon>Fungi</taxon>
        <taxon>Dikarya</taxon>
        <taxon>Ascomycota</taxon>
        <taxon>Pezizomycotina</taxon>
        <taxon>Sordariomycetes</taxon>
        <taxon>Sordariomycetidae</taxon>
        <taxon>Sordariales</taxon>
        <taxon>Sordariaceae</taxon>
        <taxon>Sordaria</taxon>
    </lineage>
</organism>
<gene>
    <name evidence="2" type="ORF">B0T20DRAFT_340269</name>
</gene>
<accession>A0AAE0PH66</accession>
<dbReference type="AlphaFoldDB" id="A0AAE0PH66"/>
<feature type="non-terminal residue" evidence="2">
    <location>
        <position position="478"/>
    </location>
</feature>
<evidence type="ECO:0000256" key="1">
    <source>
        <dbReference type="SAM" id="MobiDB-lite"/>
    </source>
</evidence>
<reference evidence="2" key="2">
    <citation type="submission" date="2023-07" db="EMBL/GenBank/DDBJ databases">
        <authorList>
            <consortium name="Lawrence Berkeley National Laboratory"/>
            <person name="Haridas S."/>
            <person name="Hensen N."/>
            <person name="Bonometti L."/>
            <person name="Westerberg I."/>
            <person name="Brannstrom I.O."/>
            <person name="Guillou S."/>
            <person name="Cros-Aarteil S."/>
            <person name="Calhoun S."/>
            <person name="Kuo A."/>
            <person name="Mondo S."/>
            <person name="Pangilinan J."/>
            <person name="Riley R."/>
            <person name="LaButti K."/>
            <person name="Andreopoulos B."/>
            <person name="Lipzen A."/>
            <person name="Chen C."/>
            <person name="Yanf M."/>
            <person name="Daum C."/>
            <person name="Ng V."/>
            <person name="Clum A."/>
            <person name="Steindorff A."/>
            <person name="Ohm R."/>
            <person name="Martin F."/>
            <person name="Silar P."/>
            <person name="Natvig D."/>
            <person name="Lalanne C."/>
            <person name="Gautier V."/>
            <person name="Ament-velasquez S.L."/>
            <person name="Kruys A."/>
            <person name="Hutchinson M.I."/>
            <person name="Powell A.J."/>
            <person name="Barry K."/>
            <person name="Miller A.N."/>
            <person name="Grigoriev I.V."/>
            <person name="Debuchy R."/>
            <person name="Gladieux P."/>
            <person name="Thoren M.H."/>
            <person name="Johannesson H."/>
        </authorList>
    </citation>
    <scope>NUCLEOTIDE SEQUENCE</scope>
    <source>
        <strain evidence="2">FGSC 1904</strain>
    </source>
</reference>
<feature type="non-terminal residue" evidence="2">
    <location>
        <position position="1"/>
    </location>
</feature>
<feature type="region of interest" description="Disordered" evidence="1">
    <location>
        <begin position="173"/>
        <end position="201"/>
    </location>
</feature>
<name>A0AAE0PH66_SORBR</name>
<reference evidence="2" key="1">
    <citation type="journal article" date="2023" name="Mol. Phylogenet. Evol.">
        <title>Genome-scale phylogeny and comparative genomics of the fungal order Sordariales.</title>
        <authorList>
            <person name="Hensen N."/>
            <person name="Bonometti L."/>
            <person name="Westerberg I."/>
            <person name="Brannstrom I.O."/>
            <person name="Guillou S."/>
            <person name="Cros-Aarteil S."/>
            <person name="Calhoun S."/>
            <person name="Haridas S."/>
            <person name="Kuo A."/>
            <person name="Mondo S."/>
            <person name="Pangilinan J."/>
            <person name="Riley R."/>
            <person name="LaButti K."/>
            <person name="Andreopoulos B."/>
            <person name="Lipzen A."/>
            <person name="Chen C."/>
            <person name="Yan M."/>
            <person name="Daum C."/>
            <person name="Ng V."/>
            <person name="Clum A."/>
            <person name="Steindorff A."/>
            <person name="Ohm R.A."/>
            <person name="Martin F."/>
            <person name="Silar P."/>
            <person name="Natvig D.O."/>
            <person name="Lalanne C."/>
            <person name="Gautier V."/>
            <person name="Ament-Velasquez S.L."/>
            <person name="Kruys A."/>
            <person name="Hutchinson M.I."/>
            <person name="Powell A.J."/>
            <person name="Barry K."/>
            <person name="Miller A.N."/>
            <person name="Grigoriev I.V."/>
            <person name="Debuchy R."/>
            <person name="Gladieux P."/>
            <person name="Hiltunen Thoren M."/>
            <person name="Johannesson H."/>
        </authorList>
    </citation>
    <scope>NUCLEOTIDE SEQUENCE</scope>
    <source>
        <strain evidence="2">FGSC 1904</strain>
    </source>
</reference>
<proteinExistence type="predicted"/>
<evidence type="ECO:0000313" key="3">
    <source>
        <dbReference type="Proteomes" id="UP001281003"/>
    </source>
</evidence>
<comment type="caution">
    <text evidence="2">The sequence shown here is derived from an EMBL/GenBank/DDBJ whole genome shotgun (WGS) entry which is preliminary data.</text>
</comment>